<name>A0AAP0F8A0_9MAGN</name>
<evidence type="ECO:0000313" key="3">
    <source>
        <dbReference type="Proteomes" id="UP001419268"/>
    </source>
</evidence>
<dbReference type="InterPro" id="IPR013103">
    <property type="entry name" value="RVT_2"/>
</dbReference>
<feature type="domain" description="Reverse transcriptase Ty1/copia-type" evidence="1">
    <location>
        <begin position="1"/>
        <end position="160"/>
    </location>
</feature>
<evidence type="ECO:0000313" key="2">
    <source>
        <dbReference type="EMBL" id="KAK9104463.1"/>
    </source>
</evidence>
<organism evidence="2 3">
    <name type="scientific">Stephania cephalantha</name>
    <dbReference type="NCBI Taxonomy" id="152367"/>
    <lineage>
        <taxon>Eukaryota</taxon>
        <taxon>Viridiplantae</taxon>
        <taxon>Streptophyta</taxon>
        <taxon>Embryophyta</taxon>
        <taxon>Tracheophyta</taxon>
        <taxon>Spermatophyta</taxon>
        <taxon>Magnoliopsida</taxon>
        <taxon>Ranunculales</taxon>
        <taxon>Menispermaceae</taxon>
        <taxon>Menispermoideae</taxon>
        <taxon>Cissampelideae</taxon>
        <taxon>Stephania</taxon>
    </lineage>
</organism>
<reference evidence="2 3" key="1">
    <citation type="submission" date="2024-01" db="EMBL/GenBank/DDBJ databases">
        <title>Genome assemblies of Stephania.</title>
        <authorList>
            <person name="Yang L."/>
        </authorList>
    </citation>
    <scope>NUCLEOTIDE SEQUENCE [LARGE SCALE GENOMIC DNA]</scope>
    <source>
        <strain evidence="2">JXDWG</strain>
        <tissue evidence="2">Leaf</tissue>
    </source>
</reference>
<dbReference type="Pfam" id="PF07727">
    <property type="entry name" value="RVT_2"/>
    <property type="match status" value="1"/>
</dbReference>
<dbReference type="InterPro" id="IPR043502">
    <property type="entry name" value="DNA/RNA_pol_sf"/>
</dbReference>
<dbReference type="PANTHER" id="PTHR11439:SF461">
    <property type="entry name" value="OS10G0432200 PROTEIN"/>
    <property type="match status" value="1"/>
</dbReference>
<protein>
    <recommendedName>
        <fullName evidence="1">Reverse transcriptase Ty1/copia-type domain-containing protein</fullName>
    </recommendedName>
</protein>
<evidence type="ECO:0000259" key="1">
    <source>
        <dbReference type="Pfam" id="PF07727"/>
    </source>
</evidence>
<gene>
    <name evidence="2" type="ORF">Scep_021307</name>
</gene>
<dbReference type="EMBL" id="JBBNAG010000009">
    <property type="protein sequence ID" value="KAK9104463.1"/>
    <property type="molecule type" value="Genomic_DNA"/>
</dbReference>
<dbReference type="Proteomes" id="UP001419268">
    <property type="component" value="Unassembled WGS sequence"/>
</dbReference>
<comment type="caution">
    <text evidence="2">The sequence shown here is derived from an EMBL/GenBank/DDBJ whole genome shotgun (WGS) entry which is preliminary data.</text>
</comment>
<dbReference type="AlphaFoldDB" id="A0AAP0F8A0"/>
<keyword evidence="3" id="KW-1185">Reference proteome</keyword>
<dbReference type="SUPFAM" id="SSF56672">
    <property type="entry name" value="DNA/RNA polymerases"/>
    <property type="match status" value="1"/>
</dbReference>
<sequence length="220" mass="24761">MDVKNVFLNGDLEEEVYMRPPPGYAHSPNQVCLLGRALYGLKQAPRAWFAKFSSTIAKFGFTSSSHDSALFTRHTDRDIVLLLLYVDDMIVTGDDSTRISELKDYLRRHFEMKYLGLLSYFLGLEVTSTSNGYYLSQAKYASDLISRSMITDAVIASTPFDVNVNLTSFDDTLLPDPTVYRQLVGSLVYLTVSRPDIAYVVHIMSQFMGAPRTAHFTVVL</sequence>
<proteinExistence type="predicted"/>
<dbReference type="PANTHER" id="PTHR11439">
    <property type="entry name" value="GAG-POL-RELATED RETROTRANSPOSON"/>
    <property type="match status" value="1"/>
</dbReference>
<accession>A0AAP0F8A0</accession>